<comment type="caution">
    <text evidence="1">The sequence shown here is derived from an EMBL/GenBank/DDBJ whole genome shotgun (WGS) entry which is preliminary data.</text>
</comment>
<reference evidence="1" key="2">
    <citation type="submission" date="2020-09" db="EMBL/GenBank/DDBJ databases">
        <authorList>
            <person name="Sun Q."/>
            <person name="Zhou Y."/>
        </authorList>
    </citation>
    <scope>NUCLEOTIDE SEQUENCE</scope>
    <source>
        <strain evidence="1">CGMCC 1.12153</strain>
    </source>
</reference>
<keyword evidence="2" id="KW-1185">Reference proteome</keyword>
<evidence type="ECO:0000313" key="2">
    <source>
        <dbReference type="Proteomes" id="UP000660110"/>
    </source>
</evidence>
<accession>A0A917AZ98</accession>
<gene>
    <name evidence="1" type="ORF">GCM10010954_08700</name>
</gene>
<name>A0A917AZ98_HALAA</name>
<reference evidence="1" key="1">
    <citation type="journal article" date="2014" name="Int. J. Syst. Evol. Microbiol.">
        <title>Complete genome sequence of Corynebacterium casei LMG S-19264T (=DSM 44701T), isolated from a smear-ripened cheese.</title>
        <authorList>
            <consortium name="US DOE Joint Genome Institute (JGI-PGF)"/>
            <person name="Walter F."/>
            <person name="Albersmeier A."/>
            <person name="Kalinowski J."/>
            <person name="Ruckert C."/>
        </authorList>
    </citation>
    <scope>NUCLEOTIDE SEQUENCE</scope>
    <source>
        <strain evidence="1">CGMCC 1.12153</strain>
    </source>
</reference>
<sequence>MKKAFAKGHSLYEGFKILFWSKERKKCRLLWDEQTGEAPQVGVEGTEKLKVLK</sequence>
<dbReference type="EMBL" id="BMEL01000001">
    <property type="protein sequence ID" value="GGF12270.1"/>
    <property type="molecule type" value="Genomic_DNA"/>
</dbReference>
<proteinExistence type="predicted"/>
<dbReference type="AlphaFoldDB" id="A0A917AZ98"/>
<organism evidence="1 2">
    <name type="scientific">Halobacillus andaensis</name>
    <dbReference type="NCBI Taxonomy" id="1176239"/>
    <lineage>
        <taxon>Bacteria</taxon>
        <taxon>Bacillati</taxon>
        <taxon>Bacillota</taxon>
        <taxon>Bacilli</taxon>
        <taxon>Bacillales</taxon>
        <taxon>Bacillaceae</taxon>
        <taxon>Halobacillus</taxon>
    </lineage>
</organism>
<dbReference type="Proteomes" id="UP000660110">
    <property type="component" value="Unassembled WGS sequence"/>
</dbReference>
<evidence type="ECO:0000313" key="1">
    <source>
        <dbReference type="EMBL" id="GGF12270.1"/>
    </source>
</evidence>
<protein>
    <submittedName>
        <fullName evidence="1">Uncharacterized protein</fullName>
    </submittedName>
</protein>